<dbReference type="EMBL" id="BK059117">
    <property type="protein sequence ID" value="DAE32149.1"/>
    <property type="molecule type" value="Genomic_DNA"/>
</dbReference>
<dbReference type="SUPFAM" id="SSF51126">
    <property type="entry name" value="Pectin lyase-like"/>
    <property type="match status" value="1"/>
</dbReference>
<reference evidence="3" key="1">
    <citation type="journal article" date="2021" name="Proc. Natl. Acad. Sci. U.S.A.">
        <title>A Catalog of Tens of Thousands of Viruses from Human Metagenomes Reveals Hidden Associations with Chronic Diseases.</title>
        <authorList>
            <person name="Tisza M.J."/>
            <person name="Buck C.B."/>
        </authorList>
    </citation>
    <scope>NUCLEOTIDE SEQUENCE</scope>
    <source>
        <strain evidence="3">CtxAI8</strain>
    </source>
</reference>
<evidence type="ECO:0000256" key="1">
    <source>
        <dbReference type="SAM" id="Coils"/>
    </source>
</evidence>
<dbReference type="InterPro" id="IPR024535">
    <property type="entry name" value="RHGA/B-epi-like_pectate_lyase"/>
</dbReference>
<accession>A0A8S5RM58</accession>
<keyword evidence="3" id="KW-0456">Lyase</keyword>
<keyword evidence="1" id="KW-0175">Coiled coil</keyword>
<organism evidence="3">
    <name type="scientific">virus sp. ctxAI8</name>
    <dbReference type="NCBI Taxonomy" id="2825829"/>
    <lineage>
        <taxon>Viruses</taxon>
    </lineage>
</organism>
<evidence type="ECO:0000313" key="3">
    <source>
        <dbReference type="EMBL" id="DAE32149.1"/>
    </source>
</evidence>
<feature type="coiled-coil region" evidence="1">
    <location>
        <begin position="196"/>
        <end position="252"/>
    </location>
</feature>
<sequence length="727" mass="79935">MGINPIHKAPYTNFHDLNLDWIIEVLNEFNTKLTNFVSLATIKYADPIQWDITRQYEANTVVVDSHGNAYLSVKPVPSGVSLDRVEFWTKIGNFDELWANVKKAITPIDEGHSHTATAARAVNDLVWVNGALVRVTKAMIAGDSYVPGSNCVSSSTNEVLHYLVNAFTDGLNAEQKARETADTQLQTAIKENKTAIDNEQTTRENADTQLQTAIENEQTARENADTQLQTAIKDEQTARENADTQLQNSINQMPIYISAPLAGIKANDQSAAAQNTSKLQQLLDAGQTVYFPSGTYYMSAALYMKRGCGIIGENMRDTAIIWITASNGIIYDLEYKAPHTYDNIYFTIRIESLALYGVGATNGAGSGIYIRNKTWMDTAKQNHDEYRKIKGDSYALECRNSAIRDIIVSGWSIGINSSLYIAYVSIINAFVDTCDLGIDAKFSDSVLCNIVVTFCYNGILCETEANKWCNLAIKMNGWRASYDASHTITGSIALHLYNAKRELFCNTEVQESYANGVVVEKASNNIVFSGLLLDANGFKVPVGTEAYNIGIQILEGCYNIRGTILATNKNDVKCQRVGIYVAPDCGNIDLQYAEYEQQISAWTLGQNTCRSITTAKINNITKIAAPNFTNGADASYASFDGRNLHIAIHGYFIAAAPTDTSFSVAAAFGDIPFAQLPGNVYRDIYLYNSTDNALVHACYDNTTASVVIKAPVQPGKQINCEITFDML</sequence>
<dbReference type="InterPro" id="IPR011050">
    <property type="entry name" value="Pectin_lyase_fold/virulence"/>
</dbReference>
<evidence type="ECO:0000259" key="2">
    <source>
        <dbReference type="Pfam" id="PF12708"/>
    </source>
</evidence>
<feature type="domain" description="Rhamnogalacturonase A/B/Epimerase-like pectate lyase" evidence="2">
    <location>
        <begin position="266"/>
        <end position="459"/>
    </location>
</feature>
<dbReference type="Gene3D" id="2.160.20.10">
    <property type="entry name" value="Single-stranded right-handed beta-helix, Pectin lyase-like"/>
    <property type="match status" value="1"/>
</dbReference>
<proteinExistence type="predicted"/>
<protein>
    <submittedName>
        <fullName evidence="3">Pectate lyase</fullName>
    </submittedName>
</protein>
<name>A0A8S5RM58_9VIRU</name>
<dbReference type="GO" id="GO:0016829">
    <property type="term" value="F:lyase activity"/>
    <property type="evidence" value="ECO:0007669"/>
    <property type="project" value="UniProtKB-KW"/>
</dbReference>
<dbReference type="InterPro" id="IPR012334">
    <property type="entry name" value="Pectin_lyas_fold"/>
</dbReference>
<dbReference type="Pfam" id="PF12708">
    <property type="entry name" value="Pect-lyase_RHGA_epim"/>
    <property type="match status" value="1"/>
</dbReference>